<dbReference type="EMBL" id="BKCJ011230237">
    <property type="protein sequence ID" value="GFD07241.1"/>
    <property type="molecule type" value="Genomic_DNA"/>
</dbReference>
<name>A0A699TDF7_TANCI</name>
<proteinExistence type="predicted"/>
<reference evidence="1" key="1">
    <citation type="journal article" date="2019" name="Sci. Rep.">
        <title>Draft genome of Tanacetum cinerariifolium, the natural source of mosquito coil.</title>
        <authorList>
            <person name="Yamashiro T."/>
            <person name="Shiraishi A."/>
            <person name="Satake H."/>
            <person name="Nakayama K."/>
        </authorList>
    </citation>
    <scope>NUCLEOTIDE SEQUENCE</scope>
</reference>
<accession>A0A699TDF7</accession>
<protein>
    <submittedName>
        <fullName evidence="1">Uncharacterized protein</fullName>
    </submittedName>
</protein>
<dbReference type="AlphaFoldDB" id="A0A699TDF7"/>
<gene>
    <name evidence="1" type="ORF">Tci_879210</name>
</gene>
<comment type="caution">
    <text evidence="1">The sequence shown here is derived from an EMBL/GenBank/DDBJ whole genome shotgun (WGS) entry which is preliminary data.</text>
</comment>
<evidence type="ECO:0000313" key="1">
    <source>
        <dbReference type="EMBL" id="GFD07241.1"/>
    </source>
</evidence>
<organism evidence="1">
    <name type="scientific">Tanacetum cinerariifolium</name>
    <name type="common">Dalmatian daisy</name>
    <name type="synonym">Chrysanthemum cinerariifolium</name>
    <dbReference type="NCBI Taxonomy" id="118510"/>
    <lineage>
        <taxon>Eukaryota</taxon>
        <taxon>Viridiplantae</taxon>
        <taxon>Streptophyta</taxon>
        <taxon>Embryophyta</taxon>
        <taxon>Tracheophyta</taxon>
        <taxon>Spermatophyta</taxon>
        <taxon>Magnoliopsida</taxon>
        <taxon>eudicotyledons</taxon>
        <taxon>Gunneridae</taxon>
        <taxon>Pentapetalae</taxon>
        <taxon>asterids</taxon>
        <taxon>campanulids</taxon>
        <taxon>Asterales</taxon>
        <taxon>Asteraceae</taxon>
        <taxon>Asteroideae</taxon>
        <taxon>Anthemideae</taxon>
        <taxon>Anthemidinae</taxon>
        <taxon>Tanacetum</taxon>
    </lineage>
</organism>
<sequence>MVEESALAESELGNPGLDKLEAGFEHDSLFGRIGFSLGYYPEDFHSCFLDSYFGSFDLDCFSFDYD</sequence>